<evidence type="ECO:0008006" key="4">
    <source>
        <dbReference type="Google" id="ProtNLM"/>
    </source>
</evidence>
<dbReference type="RefSeq" id="WP_126863456.1">
    <property type="nucleotide sequence ID" value="NZ_JAUSTX010000004.1"/>
</dbReference>
<comment type="caution">
    <text evidence="2">The sequence shown here is derived from an EMBL/GenBank/DDBJ whole genome shotgun (WGS) entry which is preliminary data.</text>
</comment>
<evidence type="ECO:0000313" key="3">
    <source>
        <dbReference type="Proteomes" id="UP000267430"/>
    </source>
</evidence>
<name>A0A433HSX7_9BACI</name>
<protein>
    <recommendedName>
        <fullName evidence="4">Polysaccharide chain length determinant N-terminal domain-containing protein</fullName>
    </recommendedName>
</protein>
<feature type="transmembrane region" description="Helical" evidence="1">
    <location>
        <begin position="204"/>
        <end position="225"/>
    </location>
</feature>
<dbReference type="Proteomes" id="UP000267430">
    <property type="component" value="Unassembled WGS sequence"/>
</dbReference>
<organism evidence="2 3">
    <name type="scientific">Peribacillus cavernae</name>
    <dbReference type="NCBI Taxonomy" id="1674310"/>
    <lineage>
        <taxon>Bacteria</taxon>
        <taxon>Bacillati</taxon>
        <taxon>Bacillota</taxon>
        <taxon>Bacilli</taxon>
        <taxon>Bacillales</taxon>
        <taxon>Bacillaceae</taxon>
        <taxon>Peribacillus</taxon>
    </lineage>
</organism>
<keyword evidence="1" id="KW-1133">Transmembrane helix</keyword>
<evidence type="ECO:0000256" key="1">
    <source>
        <dbReference type="SAM" id="Phobius"/>
    </source>
</evidence>
<keyword evidence="1" id="KW-0812">Transmembrane</keyword>
<evidence type="ECO:0000313" key="2">
    <source>
        <dbReference type="EMBL" id="RUQ31433.1"/>
    </source>
</evidence>
<dbReference type="AlphaFoldDB" id="A0A433HSX7"/>
<proteinExistence type="predicted"/>
<sequence length="227" mass="25392">MYNSFKQYLHNIRRRGKKILWLLILLPILTAGIAYFLSANTPTSYKTSSTIKLGNFQNTQGFTDPAYLSNEIPSEPYLTSLNNKYDLDINPEQLSSSLTVTEGAVKKTIVFSLDGRNSADLEKTLDKITSAFLSEGTTVYKEKQNLQIESFEKLDKIPPEHPGYATAQKELLEIGKERADSKNSYLLEEVSSSPVSLISPANKAFLGFLLGLFLSLTILVVPEIFRK</sequence>
<feature type="transmembrane region" description="Helical" evidence="1">
    <location>
        <begin position="20"/>
        <end position="38"/>
    </location>
</feature>
<gene>
    <name evidence="2" type="ORF">ELQ35_03535</name>
</gene>
<reference evidence="2 3" key="1">
    <citation type="submission" date="2018-12" db="EMBL/GenBank/DDBJ databases">
        <title>Bacillus chawlae sp. nov., Bacillus glennii sp. nov., and Bacillus saganii sp. nov. Isolated from the Vehicle Assembly Building at Kennedy Space Center where the Viking Spacecraft were Assembled.</title>
        <authorList>
            <person name="Seuylemezian A."/>
            <person name="Vaishampayan P."/>
        </authorList>
    </citation>
    <scope>NUCLEOTIDE SEQUENCE [LARGE SCALE GENOMIC DNA]</scope>
    <source>
        <strain evidence="2 3">L5</strain>
    </source>
</reference>
<dbReference type="EMBL" id="RYZZ01000005">
    <property type="protein sequence ID" value="RUQ31433.1"/>
    <property type="molecule type" value="Genomic_DNA"/>
</dbReference>
<keyword evidence="3" id="KW-1185">Reference proteome</keyword>
<keyword evidence="1" id="KW-0472">Membrane</keyword>
<accession>A0A433HSX7</accession>